<reference evidence="2 3" key="1">
    <citation type="submission" date="2020-06" db="EMBL/GenBank/DDBJ databases">
        <title>Frischella cerana isolated from Apis cerana gut homogenate.</title>
        <authorList>
            <person name="Wolter L.A."/>
            <person name="Suenami S."/>
            <person name="Miyazaki R."/>
        </authorList>
    </citation>
    <scope>NUCLEOTIDE SEQUENCE [LARGE SCALE GENOMIC DNA]</scope>
    <source>
        <strain evidence="2 3">Ac13</strain>
    </source>
</reference>
<protein>
    <submittedName>
        <fullName evidence="2">Uncharacterized protein</fullName>
    </submittedName>
</protein>
<name>A0ABR7QXG9_9GAMM</name>
<evidence type="ECO:0000313" key="3">
    <source>
        <dbReference type="Proteomes" id="UP000651208"/>
    </source>
</evidence>
<sequence>MFKFIRLFQKKKLVLFNLSLLFFTNEATSISATSLKSIQGSAPYLIFDGQQSDDLSPLLTVKLPAPDGITTITKNTNSSANDPIILASNTKFSDIETFVKLPSENNTYPKIQLSNVLANSWGDEDGDEVNFASNNESLTLSWSDNEGNSLTEEIKNNQNMELDPCYAPYKLTLSADQFTLRTDYGVPRDSNYQSVAHDYYFYPEISSGVKFCYAQPNLDNQDNFDTNSWKKNIGFVTYDKNNPEKNFPTVGSNNLFFDIKFVGNLSVKNIIKFNGDVVTNSRSQIKLNLSEHDGKLRVTLKGPRYNNFLTDFKNSYFVLYADENQTKPFYSFIIKRWFIAYPYAPISYELIDERRCYEQLSTQNTKYFVPNVLDFTNADSGDGDPLEWQHGIQGVGPNYQRKISFQRERGLWIGGLFTEWGKVTQEYYPDSDWPKYDHDAYYWTMDRRKKENKNQHYVVGTNTGLISFKEDTNNTIYSSCVAWE</sequence>
<comment type="caution">
    <text evidence="2">The sequence shown here is derived from an EMBL/GenBank/DDBJ whole genome shotgun (WGS) entry which is preliminary data.</text>
</comment>
<keyword evidence="1" id="KW-0732">Signal</keyword>
<proteinExistence type="predicted"/>
<accession>A0ABR7QXG9</accession>
<evidence type="ECO:0000256" key="1">
    <source>
        <dbReference type="SAM" id="SignalP"/>
    </source>
</evidence>
<dbReference type="Proteomes" id="UP000651208">
    <property type="component" value="Unassembled WGS sequence"/>
</dbReference>
<dbReference type="EMBL" id="JABURY010000013">
    <property type="protein sequence ID" value="MBC9130805.1"/>
    <property type="molecule type" value="Genomic_DNA"/>
</dbReference>
<dbReference type="RefSeq" id="WP_187755249.1">
    <property type="nucleotide sequence ID" value="NZ_JABURY010000013.1"/>
</dbReference>
<feature type="chain" id="PRO_5045086706" evidence="1">
    <location>
        <begin position="28"/>
        <end position="484"/>
    </location>
</feature>
<feature type="signal peptide" evidence="1">
    <location>
        <begin position="1"/>
        <end position="27"/>
    </location>
</feature>
<evidence type="ECO:0000313" key="2">
    <source>
        <dbReference type="EMBL" id="MBC9130805.1"/>
    </source>
</evidence>
<gene>
    <name evidence="2" type="ORF">FcAc13_05720</name>
</gene>
<organism evidence="2 3">
    <name type="scientific">Frischella japonica</name>
    <dbReference type="NCBI Taxonomy" id="2741544"/>
    <lineage>
        <taxon>Bacteria</taxon>
        <taxon>Pseudomonadati</taxon>
        <taxon>Pseudomonadota</taxon>
        <taxon>Gammaproteobacteria</taxon>
        <taxon>Orbales</taxon>
        <taxon>Orbaceae</taxon>
        <taxon>Frischella</taxon>
    </lineage>
</organism>
<keyword evidence="3" id="KW-1185">Reference proteome</keyword>